<protein>
    <submittedName>
        <fullName evidence="8">Major facilitator superfamily domain-containing protein</fullName>
    </submittedName>
</protein>
<dbReference type="EMBL" id="JAUKUD010000001">
    <property type="protein sequence ID" value="KAK0752700.1"/>
    <property type="molecule type" value="Genomic_DNA"/>
</dbReference>
<dbReference type="InterPro" id="IPR020846">
    <property type="entry name" value="MFS_dom"/>
</dbReference>
<dbReference type="Gene3D" id="1.20.1720.10">
    <property type="entry name" value="Multidrug resistance protein D"/>
    <property type="match status" value="1"/>
</dbReference>
<feature type="compositionally biased region" description="Basic and acidic residues" evidence="5">
    <location>
        <begin position="32"/>
        <end position="41"/>
    </location>
</feature>
<feature type="transmembrane region" description="Helical" evidence="6">
    <location>
        <begin position="230"/>
        <end position="248"/>
    </location>
</feature>
<evidence type="ECO:0000256" key="4">
    <source>
        <dbReference type="ARBA" id="ARBA00023136"/>
    </source>
</evidence>
<dbReference type="Proteomes" id="UP001172155">
    <property type="component" value="Unassembled WGS sequence"/>
</dbReference>
<dbReference type="PANTHER" id="PTHR42718">
    <property type="entry name" value="MAJOR FACILITATOR SUPERFAMILY MULTIDRUG TRANSPORTER MFSC"/>
    <property type="match status" value="1"/>
</dbReference>
<keyword evidence="3 6" id="KW-1133">Transmembrane helix</keyword>
<feature type="domain" description="Major facilitator superfamily (MFS) profile" evidence="7">
    <location>
        <begin position="75"/>
        <end position="527"/>
    </location>
</feature>
<comment type="subcellular location">
    <subcellularLocation>
        <location evidence="1">Membrane</location>
        <topology evidence="1">Multi-pass membrane protein</topology>
    </subcellularLocation>
</comment>
<evidence type="ECO:0000313" key="8">
    <source>
        <dbReference type="EMBL" id="KAK0752700.1"/>
    </source>
</evidence>
<evidence type="ECO:0000256" key="5">
    <source>
        <dbReference type="SAM" id="MobiDB-lite"/>
    </source>
</evidence>
<dbReference type="GO" id="GO:0016020">
    <property type="term" value="C:membrane"/>
    <property type="evidence" value="ECO:0007669"/>
    <property type="project" value="UniProtKB-SubCell"/>
</dbReference>
<gene>
    <name evidence="8" type="ORF">B0T18DRAFT_315995</name>
</gene>
<sequence length="547" mass="58606">MPPTSPSSGTLNPGASATPTHTDAHGPPPTSDLKDPLRDLESSGPECDSLTDLEIERLGRQRPDVFSSTLKEVFFCSSLVISFLMSEYFISGFNIILPDLSRALDIPPGSQTWPASVFSLVTASFLLPLGRLADMYGAYPIFNFGLVWFFAWSLIAGFSTNYQMLIAARALGGLGPAAFLPTSIMLIGKIYRPGPRKNIVFGLWSAFAPVGFYIGIIIGGATTQLLTWRVYFWIGAGIMAVVSAAAFMTVPNDMAATRKENAHITMDWWGVATIVPGLVMLTFAITDGAHAENGFATPYIIATCVCGVVFLAAAVYVEGWVAKQPLLPFDLFQAKYMKRLTVGLFFIYGIFGIFLFYASVHIANFMGASALTTAVWFTPMAAGGLILACVGGFTLHLLPGRVLLIISGLGSMTCVLLFAVIPDDGGYWAFVFPSMVCATIGVDVSFLVSNIFITTNVPRHRQGIAGALINSLIFLGISFCLGLADLAVSESEKRVGDGKQHKVAFWLATACGAAAVLIFSTIKIGKAKSELTADEKARRARGIGEVE</sequence>
<feature type="transmembrane region" description="Helical" evidence="6">
    <location>
        <begin position="374"/>
        <end position="395"/>
    </location>
</feature>
<proteinExistence type="predicted"/>
<evidence type="ECO:0000256" key="3">
    <source>
        <dbReference type="ARBA" id="ARBA00022989"/>
    </source>
</evidence>
<dbReference type="AlphaFoldDB" id="A0AA40KBA5"/>
<accession>A0AA40KBA5</accession>
<feature type="transmembrane region" description="Helical" evidence="6">
    <location>
        <begin position="111"/>
        <end position="129"/>
    </location>
</feature>
<organism evidence="8 9">
    <name type="scientific">Schizothecium vesticola</name>
    <dbReference type="NCBI Taxonomy" id="314040"/>
    <lineage>
        <taxon>Eukaryota</taxon>
        <taxon>Fungi</taxon>
        <taxon>Dikarya</taxon>
        <taxon>Ascomycota</taxon>
        <taxon>Pezizomycotina</taxon>
        <taxon>Sordariomycetes</taxon>
        <taxon>Sordariomycetidae</taxon>
        <taxon>Sordariales</taxon>
        <taxon>Schizotheciaceae</taxon>
        <taxon>Schizothecium</taxon>
    </lineage>
</organism>
<feature type="transmembrane region" description="Helical" evidence="6">
    <location>
        <begin position="504"/>
        <end position="522"/>
    </location>
</feature>
<feature type="transmembrane region" description="Helical" evidence="6">
    <location>
        <begin position="464"/>
        <end position="484"/>
    </location>
</feature>
<name>A0AA40KBA5_9PEZI</name>
<dbReference type="Pfam" id="PF07690">
    <property type="entry name" value="MFS_1"/>
    <property type="match status" value="1"/>
</dbReference>
<dbReference type="Gene3D" id="1.20.1250.20">
    <property type="entry name" value="MFS general substrate transporter like domains"/>
    <property type="match status" value="1"/>
</dbReference>
<feature type="transmembrane region" description="Helical" evidence="6">
    <location>
        <begin position="402"/>
        <end position="421"/>
    </location>
</feature>
<comment type="caution">
    <text evidence="8">The sequence shown here is derived from an EMBL/GenBank/DDBJ whole genome shotgun (WGS) entry which is preliminary data.</text>
</comment>
<feature type="region of interest" description="Disordered" evidence="5">
    <location>
        <begin position="1"/>
        <end position="47"/>
    </location>
</feature>
<feature type="transmembrane region" description="Helical" evidence="6">
    <location>
        <begin position="427"/>
        <end position="452"/>
    </location>
</feature>
<feature type="transmembrane region" description="Helical" evidence="6">
    <location>
        <begin position="342"/>
        <end position="362"/>
    </location>
</feature>
<evidence type="ECO:0000256" key="2">
    <source>
        <dbReference type="ARBA" id="ARBA00022692"/>
    </source>
</evidence>
<dbReference type="GO" id="GO:0022857">
    <property type="term" value="F:transmembrane transporter activity"/>
    <property type="evidence" value="ECO:0007669"/>
    <property type="project" value="InterPro"/>
</dbReference>
<reference evidence="8" key="1">
    <citation type="submission" date="2023-06" db="EMBL/GenBank/DDBJ databases">
        <title>Genome-scale phylogeny and comparative genomics of the fungal order Sordariales.</title>
        <authorList>
            <consortium name="Lawrence Berkeley National Laboratory"/>
            <person name="Hensen N."/>
            <person name="Bonometti L."/>
            <person name="Westerberg I."/>
            <person name="Brannstrom I.O."/>
            <person name="Guillou S."/>
            <person name="Cros-Aarteil S."/>
            <person name="Calhoun S."/>
            <person name="Haridas S."/>
            <person name="Kuo A."/>
            <person name="Mondo S."/>
            <person name="Pangilinan J."/>
            <person name="Riley R."/>
            <person name="LaButti K."/>
            <person name="Andreopoulos B."/>
            <person name="Lipzen A."/>
            <person name="Chen C."/>
            <person name="Yanf M."/>
            <person name="Daum C."/>
            <person name="Ng V."/>
            <person name="Clum A."/>
            <person name="Steindorff A."/>
            <person name="Ohm R."/>
            <person name="Martin F."/>
            <person name="Silar P."/>
            <person name="Natvig D."/>
            <person name="Lalanne C."/>
            <person name="Gautier V."/>
            <person name="Ament-velasquez S.L."/>
            <person name="Kruys A."/>
            <person name="Hutchinson M.I."/>
            <person name="Powell A.J."/>
            <person name="Barry K."/>
            <person name="Miller A.N."/>
            <person name="Grigoriev I.V."/>
            <person name="Debuchy R."/>
            <person name="Gladieux P."/>
            <person name="Thoren M.H."/>
            <person name="Johannesson H."/>
        </authorList>
    </citation>
    <scope>NUCLEOTIDE SEQUENCE</scope>
    <source>
        <strain evidence="8">SMH3187-1</strain>
    </source>
</reference>
<dbReference type="PROSITE" id="PS50850">
    <property type="entry name" value="MFS"/>
    <property type="match status" value="1"/>
</dbReference>
<evidence type="ECO:0000259" key="7">
    <source>
        <dbReference type="PROSITE" id="PS50850"/>
    </source>
</evidence>
<feature type="transmembrane region" description="Helical" evidence="6">
    <location>
        <begin position="298"/>
        <end position="321"/>
    </location>
</feature>
<evidence type="ECO:0000256" key="1">
    <source>
        <dbReference type="ARBA" id="ARBA00004141"/>
    </source>
</evidence>
<dbReference type="InterPro" id="IPR011701">
    <property type="entry name" value="MFS"/>
</dbReference>
<evidence type="ECO:0000313" key="9">
    <source>
        <dbReference type="Proteomes" id="UP001172155"/>
    </source>
</evidence>
<keyword evidence="2 6" id="KW-0812">Transmembrane</keyword>
<keyword evidence="9" id="KW-1185">Reference proteome</keyword>
<feature type="transmembrane region" description="Helical" evidence="6">
    <location>
        <begin position="73"/>
        <end position="91"/>
    </location>
</feature>
<feature type="transmembrane region" description="Helical" evidence="6">
    <location>
        <begin position="166"/>
        <end position="187"/>
    </location>
</feature>
<dbReference type="InterPro" id="IPR036259">
    <property type="entry name" value="MFS_trans_sf"/>
</dbReference>
<feature type="transmembrane region" description="Helical" evidence="6">
    <location>
        <begin position="199"/>
        <end position="218"/>
    </location>
</feature>
<keyword evidence="4 6" id="KW-0472">Membrane</keyword>
<dbReference type="SUPFAM" id="SSF103473">
    <property type="entry name" value="MFS general substrate transporter"/>
    <property type="match status" value="1"/>
</dbReference>
<feature type="compositionally biased region" description="Polar residues" evidence="5">
    <location>
        <begin position="1"/>
        <end position="21"/>
    </location>
</feature>
<feature type="transmembrane region" description="Helical" evidence="6">
    <location>
        <begin position="141"/>
        <end position="160"/>
    </location>
</feature>
<evidence type="ECO:0000256" key="6">
    <source>
        <dbReference type="SAM" id="Phobius"/>
    </source>
</evidence>
<dbReference type="PANTHER" id="PTHR42718:SF11">
    <property type="entry name" value="MAJOR FACILITATOR SUPERFAMILY (MFS) PROFILE DOMAIN-CONTAINING PROTEIN"/>
    <property type="match status" value="1"/>
</dbReference>
<feature type="transmembrane region" description="Helical" evidence="6">
    <location>
        <begin position="268"/>
        <end position="286"/>
    </location>
</feature>